<keyword evidence="3" id="KW-1185">Reference proteome</keyword>
<name>A0A495XAG4_9PSEU</name>
<dbReference type="AlphaFoldDB" id="A0A495XAG4"/>
<accession>A0A495XAG4</accession>
<feature type="transmembrane region" description="Helical" evidence="1">
    <location>
        <begin position="6"/>
        <end position="25"/>
    </location>
</feature>
<dbReference type="RefSeq" id="WP_121222283.1">
    <property type="nucleotide sequence ID" value="NZ_JBIUBA010000010.1"/>
</dbReference>
<dbReference type="EMBL" id="RBXR01000001">
    <property type="protein sequence ID" value="RKT70085.1"/>
    <property type="molecule type" value="Genomic_DNA"/>
</dbReference>
<protein>
    <submittedName>
        <fullName evidence="2">Uncharacterized protein</fullName>
    </submittedName>
</protein>
<comment type="caution">
    <text evidence="2">The sequence shown here is derived from an EMBL/GenBank/DDBJ whole genome shotgun (WGS) entry which is preliminary data.</text>
</comment>
<keyword evidence="1" id="KW-0812">Transmembrane</keyword>
<keyword evidence="1" id="KW-1133">Transmembrane helix</keyword>
<organism evidence="2 3">
    <name type="scientific">Saccharothrix variisporea</name>
    <dbReference type="NCBI Taxonomy" id="543527"/>
    <lineage>
        <taxon>Bacteria</taxon>
        <taxon>Bacillati</taxon>
        <taxon>Actinomycetota</taxon>
        <taxon>Actinomycetes</taxon>
        <taxon>Pseudonocardiales</taxon>
        <taxon>Pseudonocardiaceae</taxon>
        <taxon>Saccharothrix</taxon>
    </lineage>
</organism>
<evidence type="ECO:0000313" key="2">
    <source>
        <dbReference type="EMBL" id="RKT70085.1"/>
    </source>
</evidence>
<dbReference type="Proteomes" id="UP000272729">
    <property type="component" value="Unassembled WGS sequence"/>
</dbReference>
<dbReference type="OrthoDB" id="3680052at2"/>
<gene>
    <name evidence="2" type="ORF">DFJ66_3326</name>
</gene>
<sequence length="257" mass="27350">MEYLLDLAPLIAVIVALFGLLYWSMRRKEGKAEREHAGALARFAGTLGGTVAGPGGARPWSAELLAPLRDETDGLLNRMGIGSRRRYGTALDFPRDGWSVRVSEASVKKATSTSTTTVYEHRIEVAASGLPPMKISRRVYSSKDSQGGEPAREVPVTVAAEGGQWHRVAFPPGPLDARFAAFAGDPAAAARALRPEAVEHLLARAHSLPFTLHVEAGLVFGTVPGRIDPDHVLDAVDAVLDLLDRMGAAPAHPPVTA</sequence>
<proteinExistence type="predicted"/>
<evidence type="ECO:0000313" key="3">
    <source>
        <dbReference type="Proteomes" id="UP000272729"/>
    </source>
</evidence>
<keyword evidence="1" id="KW-0472">Membrane</keyword>
<reference evidence="2 3" key="1">
    <citation type="submission" date="2018-10" db="EMBL/GenBank/DDBJ databases">
        <title>Sequencing the genomes of 1000 actinobacteria strains.</title>
        <authorList>
            <person name="Klenk H.-P."/>
        </authorList>
    </citation>
    <scope>NUCLEOTIDE SEQUENCE [LARGE SCALE GENOMIC DNA]</scope>
    <source>
        <strain evidence="2 3">DSM 43911</strain>
    </source>
</reference>
<evidence type="ECO:0000256" key="1">
    <source>
        <dbReference type="SAM" id="Phobius"/>
    </source>
</evidence>